<reference evidence="1" key="1">
    <citation type="submission" date="2022-02" db="EMBL/GenBank/DDBJ databases">
        <title>Plant Genome Project.</title>
        <authorList>
            <person name="Zhang R.-G."/>
        </authorList>
    </citation>
    <scope>NUCLEOTIDE SEQUENCE</scope>
    <source>
        <strain evidence="1">AT1</strain>
    </source>
</reference>
<dbReference type="Proteomes" id="UP001062846">
    <property type="component" value="Chromosome 2"/>
</dbReference>
<accession>A0ACC0PV53</accession>
<proteinExistence type="predicted"/>
<comment type="caution">
    <text evidence="1">The sequence shown here is derived from an EMBL/GenBank/DDBJ whole genome shotgun (WGS) entry which is preliminary data.</text>
</comment>
<protein>
    <submittedName>
        <fullName evidence="1">Uncharacterized protein</fullName>
    </submittedName>
</protein>
<evidence type="ECO:0000313" key="2">
    <source>
        <dbReference type="Proteomes" id="UP001062846"/>
    </source>
</evidence>
<organism evidence="1 2">
    <name type="scientific">Rhododendron molle</name>
    <name type="common">Chinese azalea</name>
    <name type="synonym">Azalea mollis</name>
    <dbReference type="NCBI Taxonomy" id="49168"/>
    <lineage>
        <taxon>Eukaryota</taxon>
        <taxon>Viridiplantae</taxon>
        <taxon>Streptophyta</taxon>
        <taxon>Embryophyta</taxon>
        <taxon>Tracheophyta</taxon>
        <taxon>Spermatophyta</taxon>
        <taxon>Magnoliopsida</taxon>
        <taxon>eudicotyledons</taxon>
        <taxon>Gunneridae</taxon>
        <taxon>Pentapetalae</taxon>
        <taxon>asterids</taxon>
        <taxon>Ericales</taxon>
        <taxon>Ericaceae</taxon>
        <taxon>Ericoideae</taxon>
        <taxon>Rhodoreae</taxon>
        <taxon>Rhododendron</taxon>
    </lineage>
</organism>
<gene>
    <name evidence="1" type="ORF">RHMOL_Rhmol02G0218200</name>
</gene>
<dbReference type="EMBL" id="CM046389">
    <property type="protein sequence ID" value="KAI8568663.1"/>
    <property type="molecule type" value="Genomic_DNA"/>
</dbReference>
<keyword evidence="2" id="KW-1185">Reference proteome</keyword>
<name>A0ACC0PV53_RHOML</name>
<evidence type="ECO:0000313" key="1">
    <source>
        <dbReference type="EMBL" id="KAI8568663.1"/>
    </source>
</evidence>
<sequence>MKKTGSTSSAPFWPIVEESEPHLVRNTQNTSMVSPRARRGIGTRTSPRKGVAQSLQLSNRNVNDRAKWTPSLTRCLLEACAEESDEHGRALNGFSYQGWQRIVWAFAMKTRTVTYKKEQLKNKHDRLKDEWKAWILVAEDTSQTGLGRDPDTGAITGPEHWWAAMIALHIKTLALYCCEIVQHNHSSPIEYGNLSSFVLIFAADMSFLLIFAAGSFYE</sequence>